<feature type="domain" description="AB hydrolase-1" evidence="2">
    <location>
        <begin position="32"/>
        <end position="273"/>
    </location>
</feature>
<dbReference type="SUPFAM" id="SSF53474">
    <property type="entry name" value="alpha/beta-Hydrolases"/>
    <property type="match status" value="1"/>
</dbReference>
<dbReference type="EC" id="3.3.2.10" evidence="3"/>
<dbReference type="Proteomes" id="UP000315017">
    <property type="component" value="Chromosome"/>
</dbReference>
<dbReference type="InterPro" id="IPR029058">
    <property type="entry name" value="AB_hydrolase_fold"/>
</dbReference>
<name>A0A517YN72_9BACT</name>
<evidence type="ECO:0000259" key="2">
    <source>
        <dbReference type="Pfam" id="PF00561"/>
    </source>
</evidence>
<keyword evidence="1 3" id="KW-0378">Hydrolase</keyword>
<dbReference type="GO" id="GO:0004301">
    <property type="term" value="F:epoxide hydrolase activity"/>
    <property type="evidence" value="ECO:0007669"/>
    <property type="project" value="UniProtKB-EC"/>
</dbReference>
<protein>
    <submittedName>
        <fullName evidence="3">Soluble epoxide hydrolase</fullName>
        <ecNumber evidence="3">3.3.2.10</ecNumber>
    </submittedName>
</protein>
<dbReference type="InterPro" id="IPR000073">
    <property type="entry name" value="AB_hydrolase_1"/>
</dbReference>
<reference evidence="3 4" key="1">
    <citation type="submission" date="2019-02" db="EMBL/GenBank/DDBJ databases">
        <title>Deep-cultivation of Planctomycetes and their phenomic and genomic characterization uncovers novel biology.</title>
        <authorList>
            <person name="Wiegand S."/>
            <person name="Jogler M."/>
            <person name="Boedeker C."/>
            <person name="Pinto D."/>
            <person name="Vollmers J."/>
            <person name="Rivas-Marin E."/>
            <person name="Kohn T."/>
            <person name="Peeters S.H."/>
            <person name="Heuer A."/>
            <person name="Rast P."/>
            <person name="Oberbeckmann S."/>
            <person name="Bunk B."/>
            <person name="Jeske O."/>
            <person name="Meyerdierks A."/>
            <person name="Storesund J.E."/>
            <person name="Kallscheuer N."/>
            <person name="Luecker S."/>
            <person name="Lage O.M."/>
            <person name="Pohl T."/>
            <person name="Merkel B.J."/>
            <person name="Hornburger P."/>
            <person name="Mueller R.-W."/>
            <person name="Bruemmer F."/>
            <person name="Labrenz M."/>
            <person name="Spormann A.M."/>
            <person name="Op den Camp H."/>
            <person name="Overmann J."/>
            <person name="Amann R."/>
            <person name="Jetten M.S.M."/>
            <person name="Mascher T."/>
            <person name="Medema M.H."/>
            <person name="Devos D.P."/>
            <person name="Kaster A.-K."/>
            <person name="Ovreas L."/>
            <person name="Rohde M."/>
            <person name="Galperin M.Y."/>
            <person name="Jogler C."/>
        </authorList>
    </citation>
    <scope>NUCLEOTIDE SEQUENCE [LARGE SCALE GENOMIC DNA]</scope>
    <source>
        <strain evidence="3 4">ETA_A8</strain>
    </source>
</reference>
<dbReference type="KEGG" id="aagg:ETAA8_68460"/>
<dbReference type="AlphaFoldDB" id="A0A517YN72"/>
<accession>A0A517YN72</accession>
<evidence type="ECO:0000256" key="1">
    <source>
        <dbReference type="ARBA" id="ARBA00022801"/>
    </source>
</evidence>
<sequence length="296" mass="33274">MTPLDIPALVESRFANGVSFECAVAGDSSNTLVILLHGFPDLWQGWHFQLPSLAAEFRVLAPNQRGYGRSDKPSEVSAYDIDQLAKDVVALADSEGALRFHVVGHDWGGIVAWWVAARYPERVKRLAVLNAPHPGAFFRYLLRSPTQLLRSWYVALLQVPYLPELLLSANHFNLLYRSVVATSQPGVFDNSDRTYLLDGWTQSGAPTAMLNYYRAFFRRSTRSMQIRIVPPALILMSRSDPTEEPGLAEASLAFCDHGRIKWFEEAAHWLQREESSRLTHELLAFLTSSDVKSVVD</sequence>
<gene>
    <name evidence="3" type="ORF">ETAA8_68460</name>
</gene>
<proteinExistence type="predicted"/>
<dbReference type="PANTHER" id="PTHR43329">
    <property type="entry name" value="EPOXIDE HYDROLASE"/>
    <property type="match status" value="1"/>
</dbReference>
<evidence type="ECO:0000313" key="3">
    <source>
        <dbReference type="EMBL" id="QDU31686.1"/>
    </source>
</evidence>
<dbReference type="EMBL" id="CP036274">
    <property type="protein sequence ID" value="QDU31686.1"/>
    <property type="molecule type" value="Genomic_DNA"/>
</dbReference>
<organism evidence="3 4">
    <name type="scientific">Anatilimnocola aggregata</name>
    <dbReference type="NCBI Taxonomy" id="2528021"/>
    <lineage>
        <taxon>Bacteria</taxon>
        <taxon>Pseudomonadati</taxon>
        <taxon>Planctomycetota</taxon>
        <taxon>Planctomycetia</taxon>
        <taxon>Pirellulales</taxon>
        <taxon>Pirellulaceae</taxon>
        <taxon>Anatilimnocola</taxon>
    </lineage>
</organism>
<dbReference type="PRINTS" id="PR00111">
    <property type="entry name" value="ABHYDROLASE"/>
</dbReference>
<dbReference type="Gene3D" id="3.40.50.1820">
    <property type="entry name" value="alpha/beta hydrolase"/>
    <property type="match status" value="1"/>
</dbReference>
<dbReference type="InterPro" id="IPR000639">
    <property type="entry name" value="Epox_hydrolase-like"/>
</dbReference>
<keyword evidence="4" id="KW-1185">Reference proteome</keyword>
<dbReference type="PRINTS" id="PR00412">
    <property type="entry name" value="EPOXHYDRLASE"/>
</dbReference>
<evidence type="ECO:0000313" key="4">
    <source>
        <dbReference type="Proteomes" id="UP000315017"/>
    </source>
</evidence>
<dbReference type="Pfam" id="PF00561">
    <property type="entry name" value="Abhydrolase_1"/>
    <property type="match status" value="1"/>
</dbReference>